<comment type="caution">
    <text evidence="3">The sequence shown here is derived from an EMBL/GenBank/DDBJ whole genome shotgun (WGS) entry which is preliminary data.</text>
</comment>
<sequence>MTAARTPSSTPKLWAWQARLLRLGASLLLLGVLALVLAGIVVASGVRDAGTPSADGSTYPQVVGPMEITLESPGLIGVFYPAGGPFPDGTCTLTDPQGADVPMRTGTDPLETMRIDGVDHYGVESFEAPAGTSTITCENEGWRAGPAFSIDHPDPGAAFRSELTAYASLSALGPILASGLGVPVLLAGAILAILAAPGAPVPSRTRRRAGRAAAVSLAAGVLALGGAVAILLVGILGAVQIATGGSTRPLTLLAVIGLVVLIVVAPFVLVAVAALLVRRRALRAAGTEAPEEPDAAESEPMEPAAAPARAPHAEAGSPPEPPAS</sequence>
<evidence type="ECO:0000313" key="3">
    <source>
        <dbReference type="EMBL" id="MFC0673960.1"/>
    </source>
</evidence>
<feature type="region of interest" description="Disordered" evidence="1">
    <location>
        <begin position="285"/>
        <end position="324"/>
    </location>
</feature>
<feature type="transmembrane region" description="Helical" evidence="2">
    <location>
        <begin position="251"/>
        <end position="277"/>
    </location>
</feature>
<dbReference type="EMBL" id="JBHLSV010000008">
    <property type="protein sequence ID" value="MFC0673960.1"/>
    <property type="molecule type" value="Genomic_DNA"/>
</dbReference>
<feature type="transmembrane region" description="Helical" evidence="2">
    <location>
        <begin position="20"/>
        <end position="43"/>
    </location>
</feature>
<organism evidence="3 4">
    <name type="scientific">Brachybacterium hainanense</name>
    <dbReference type="NCBI Taxonomy" id="1541174"/>
    <lineage>
        <taxon>Bacteria</taxon>
        <taxon>Bacillati</taxon>
        <taxon>Actinomycetota</taxon>
        <taxon>Actinomycetes</taxon>
        <taxon>Micrococcales</taxon>
        <taxon>Dermabacteraceae</taxon>
        <taxon>Brachybacterium</taxon>
    </lineage>
</organism>
<evidence type="ECO:0000256" key="1">
    <source>
        <dbReference type="SAM" id="MobiDB-lite"/>
    </source>
</evidence>
<keyword evidence="2" id="KW-0812">Transmembrane</keyword>
<feature type="compositionally biased region" description="Acidic residues" evidence="1">
    <location>
        <begin position="289"/>
        <end position="300"/>
    </location>
</feature>
<dbReference type="RefSeq" id="WP_376979896.1">
    <property type="nucleotide sequence ID" value="NZ_JBHLSV010000008.1"/>
</dbReference>
<keyword evidence="2" id="KW-0472">Membrane</keyword>
<dbReference type="Proteomes" id="UP001589793">
    <property type="component" value="Unassembled WGS sequence"/>
</dbReference>
<name>A0ABV6RAE1_9MICO</name>
<feature type="compositionally biased region" description="Low complexity" evidence="1">
    <location>
        <begin position="301"/>
        <end position="317"/>
    </location>
</feature>
<evidence type="ECO:0000256" key="2">
    <source>
        <dbReference type="SAM" id="Phobius"/>
    </source>
</evidence>
<feature type="transmembrane region" description="Helical" evidence="2">
    <location>
        <begin position="175"/>
        <end position="196"/>
    </location>
</feature>
<proteinExistence type="predicted"/>
<gene>
    <name evidence="3" type="ORF">ACFFF6_08320</name>
</gene>
<protein>
    <submittedName>
        <fullName evidence="3">Uncharacterized protein</fullName>
    </submittedName>
</protein>
<keyword evidence="2" id="KW-1133">Transmembrane helix</keyword>
<reference evidence="3 4" key="1">
    <citation type="submission" date="2024-09" db="EMBL/GenBank/DDBJ databases">
        <authorList>
            <person name="Sun Q."/>
            <person name="Mori K."/>
        </authorList>
    </citation>
    <scope>NUCLEOTIDE SEQUENCE [LARGE SCALE GENOMIC DNA]</scope>
    <source>
        <strain evidence="3 4">CICC 10874</strain>
    </source>
</reference>
<evidence type="ECO:0000313" key="4">
    <source>
        <dbReference type="Proteomes" id="UP001589793"/>
    </source>
</evidence>
<accession>A0ABV6RAE1</accession>
<keyword evidence="4" id="KW-1185">Reference proteome</keyword>
<feature type="transmembrane region" description="Helical" evidence="2">
    <location>
        <begin position="217"/>
        <end position="239"/>
    </location>
</feature>